<feature type="region of interest" description="Disordered" evidence="1">
    <location>
        <begin position="440"/>
        <end position="475"/>
    </location>
</feature>
<feature type="compositionally biased region" description="Pro residues" evidence="1">
    <location>
        <begin position="447"/>
        <end position="458"/>
    </location>
</feature>
<evidence type="ECO:0000256" key="1">
    <source>
        <dbReference type="SAM" id="MobiDB-lite"/>
    </source>
</evidence>
<feature type="compositionally biased region" description="Polar residues" evidence="1">
    <location>
        <begin position="1051"/>
        <end position="1063"/>
    </location>
</feature>
<dbReference type="InterPro" id="IPR021109">
    <property type="entry name" value="Peptidase_aspartic_dom_sf"/>
</dbReference>
<dbReference type="PANTHER" id="PTHR32108:SF10">
    <property type="entry name" value="G-PATCH DOMAIN-CONTAINING PROTEIN"/>
    <property type="match status" value="1"/>
</dbReference>
<reference evidence="4 5" key="1">
    <citation type="submission" date="2023-10" db="EMBL/GenBank/DDBJ databases">
        <title>Genome-Wide Identification Analysis in wild type Solanum Pinnatisectum Reveals Some Genes Defensing Phytophthora Infestans.</title>
        <authorList>
            <person name="Sun C."/>
        </authorList>
    </citation>
    <scope>NUCLEOTIDE SEQUENCE [LARGE SCALE GENOMIC DNA]</scope>
    <source>
        <strain evidence="4">LQN</strain>
        <tissue evidence="4">Leaf</tissue>
    </source>
</reference>
<protein>
    <recommendedName>
        <fullName evidence="6">Retrotransposon gag domain-containing protein</fullName>
    </recommendedName>
</protein>
<dbReference type="Pfam" id="PF01585">
    <property type="entry name" value="G-patch"/>
    <property type="match status" value="1"/>
</dbReference>
<organism evidence="4 5">
    <name type="scientific">Solanum pinnatisectum</name>
    <name type="common">tansyleaf nightshade</name>
    <dbReference type="NCBI Taxonomy" id="50273"/>
    <lineage>
        <taxon>Eukaryota</taxon>
        <taxon>Viridiplantae</taxon>
        <taxon>Streptophyta</taxon>
        <taxon>Embryophyta</taxon>
        <taxon>Tracheophyta</taxon>
        <taxon>Spermatophyta</taxon>
        <taxon>Magnoliopsida</taxon>
        <taxon>eudicotyledons</taxon>
        <taxon>Gunneridae</taxon>
        <taxon>Pentapetalae</taxon>
        <taxon>asterids</taxon>
        <taxon>lamiids</taxon>
        <taxon>Solanales</taxon>
        <taxon>Solanaceae</taxon>
        <taxon>Solanoideae</taxon>
        <taxon>Solaneae</taxon>
        <taxon>Solanum</taxon>
    </lineage>
</organism>
<dbReference type="Gene3D" id="2.40.70.10">
    <property type="entry name" value="Acid Proteases"/>
    <property type="match status" value="1"/>
</dbReference>
<dbReference type="SUPFAM" id="SSF50630">
    <property type="entry name" value="Acid proteases"/>
    <property type="match status" value="1"/>
</dbReference>
<proteinExistence type="predicted"/>
<name>A0AAV9LF27_9SOLN</name>
<feature type="compositionally biased region" description="Pro residues" evidence="1">
    <location>
        <begin position="403"/>
        <end position="421"/>
    </location>
</feature>
<feature type="compositionally biased region" description="Basic and acidic residues" evidence="1">
    <location>
        <begin position="1039"/>
        <end position="1050"/>
    </location>
</feature>
<feature type="region of interest" description="Disordered" evidence="1">
    <location>
        <begin position="1038"/>
        <end position="1070"/>
    </location>
</feature>
<dbReference type="GO" id="GO:0003676">
    <property type="term" value="F:nucleic acid binding"/>
    <property type="evidence" value="ECO:0007669"/>
    <property type="project" value="InterPro"/>
</dbReference>
<evidence type="ECO:0000259" key="3">
    <source>
        <dbReference type="Pfam" id="PF03732"/>
    </source>
</evidence>
<evidence type="ECO:0000313" key="4">
    <source>
        <dbReference type="EMBL" id="KAK4724330.1"/>
    </source>
</evidence>
<gene>
    <name evidence="4" type="ORF">R3W88_027109</name>
</gene>
<evidence type="ECO:0000313" key="5">
    <source>
        <dbReference type="Proteomes" id="UP001311915"/>
    </source>
</evidence>
<dbReference type="Proteomes" id="UP001311915">
    <property type="component" value="Unassembled WGS sequence"/>
</dbReference>
<evidence type="ECO:0008006" key="6">
    <source>
        <dbReference type="Google" id="ProtNLM"/>
    </source>
</evidence>
<feature type="region of interest" description="Disordered" evidence="1">
    <location>
        <begin position="1"/>
        <end position="21"/>
    </location>
</feature>
<comment type="caution">
    <text evidence="4">The sequence shown here is derived from an EMBL/GenBank/DDBJ whole genome shotgun (WGS) entry which is preliminary data.</text>
</comment>
<feature type="region of interest" description="Disordered" evidence="1">
    <location>
        <begin position="397"/>
        <end position="428"/>
    </location>
</feature>
<dbReference type="EMBL" id="JAWPEI010000006">
    <property type="protein sequence ID" value="KAK4724330.1"/>
    <property type="molecule type" value="Genomic_DNA"/>
</dbReference>
<dbReference type="CDD" id="cd00303">
    <property type="entry name" value="retropepsin_like"/>
    <property type="match status" value="1"/>
</dbReference>
<feature type="domain" description="G-patch" evidence="2">
    <location>
        <begin position="934"/>
        <end position="972"/>
    </location>
</feature>
<accession>A0AAV9LF27</accession>
<dbReference type="InterPro" id="IPR005162">
    <property type="entry name" value="Retrotrans_gag_dom"/>
</dbReference>
<dbReference type="AlphaFoldDB" id="A0AAV9LF27"/>
<sequence>MVDNNSSNERGENSEGEQLPNDLVFRLERKIAELEEEVAHMRDLAKLSISLGTHFGENADNPPLSNQTTFPNNPPINITRPEPAHPNILPPINTQIPFYHYHQQTKPTVLEPIPNANPPYNPGSNNLNPIYVETAPMTYNYYESESSQKDILIKNLTEKLDSLANRVQNVEGSKRLGGLNYEDLCMHPDVELSEGYKLPKFELFNGMGDPKAHLRMYCDKLVGIGRDERILMKLFMRSLTGEALSWYIEQDPQKWVEWVDMATDFMNRFGFNIENAPDWFYIQNLKKKPSESFREYAIRWRSEAARARPPMEESQMKDYFIRAQEPQYYDRMMLVAEKSFVEIIRLGERIEEGIRNGTIINLEALQATNKALQSGGISENRKKIGTVMMAQGTRTPYKYQATTPPPSPYPQTPYPSAPPPTYYQNAPPQYQPVSYPVYNAQPTYFQTPPPNQTPPPTQTPNYRNRPPYEKRPTKNYTPLAEPIAQLYERLKEAGYVTPVPALPVDVRAKWYDPNKVCAYHSRMKGHTTEVCRALKDKVQMLIDTKAIQLKDPTPNVANNPLPNHQVNMVEVDDSSDWEQSIWAREPEEAINVTAKTPIIVQRRAPFEVEVARPKPPFTVCRAPPLVQYDTHAVPWNYRKEKAKVIEADTAAGVTRSGRIYTSENLVQGSSSKSKVPIVELEDQGIWKKGQAKEYSIVEQLSKTPSQISILSLLQSFETHRNALLKVLGEAYVPSSITHGEVAQMVEQVFDAYRISFHEDELPIEGTAHNRALYISVQYQDKVITKALVDSGAGLNICPLGTLTRLGVDSAKIQTWQMNVRAFDSSQRGTIGEITLDMLIDLATFPITFQVLDIPSSYNLLLGRPWIHMAGAVPSTLHQCLKFEWDHEEVVVHGEKGHPVYAIEGRGHLDREMYHTVELVGNIEVQPWFSQKIIDMMAWFGFELEKGLGTNLQGIVEPIQPVRHSTTFGLGYKYTTEEWLDWQPPRDGYYYPLKKPIPPLHQSFQSAGFMGGIIDGLQEELKGLSLTKEEGESCNVMINEEEKRDPRRSNEAKISTSIWTSTPSRPRRASG</sequence>
<dbReference type="InterPro" id="IPR000467">
    <property type="entry name" value="G_patch_dom"/>
</dbReference>
<evidence type="ECO:0000259" key="2">
    <source>
        <dbReference type="Pfam" id="PF01585"/>
    </source>
</evidence>
<keyword evidence="5" id="KW-1185">Reference proteome</keyword>
<dbReference type="Pfam" id="PF03732">
    <property type="entry name" value="Retrotrans_gag"/>
    <property type="match status" value="1"/>
</dbReference>
<feature type="domain" description="Retrotransposon gag" evidence="3">
    <location>
        <begin position="233"/>
        <end position="318"/>
    </location>
</feature>
<dbReference type="PANTHER" id="PTHR32108">
    <property type="entry name" value="DNA-DIRECTED RNA POLYMERASE SUBUNIT ALPHA"/>
    <property type="match status" value="1"/>
</dbReference>